<keyword evidence="2" id="KW-0808">Transferase</keyword>
<protein>
    <submittedName>
        <fullName evidence="2">Glycosyltransferase, catalytic subunit of cellulose synthase and poly-beta-1,6-N-acetylglucosamine synthase</fullName>
    </submittedName>
</protein>
<evidence type="ECO:0000313" key="2">
    <source>
        <dbReference type="EMBL" id="SHJ85572.1"/>
    </source>
</evidence>
<dbReference type="PANTHER" id="PTHR48090">
    <property type="entry name" value="UNDECAPRENYL-PHOSPHATE 4-DEOXY-4-FORMAMIDO-L-ARABINOSE TRANSFERASE-RELATED"/>
    <property type="match status" value="1"/>
</dbReference>
<evidence type="ECO:0000313" key="3">
    <source>
        <dbReference type="Proteomes" id="UP000189935"/>
    </source>
</evidence>
<keyword evidence="1" id="KW-0812">Transmembrane</keyword>
<organism evidence="2 3">
    <name type="scientific">Bradyrhizobium lablabi</name>
    <dbReference type="NCBI Taxonomy" id="722472"/>
    <lineage>
        <taxon>Bacteria</taxon>
        <taxon>Pseudomonadati</taxon>
        <taxon>Pseudomonadota</taxon>
        <taxon>Alphaproteobacteria</taxon>
        <taxon>Hyphomicrobiales</taxon>
        <taxon>Nitrobacteraceae</taxon>
        <taxon>Bradyrhizobium</taxon>
    </lineage>
</organism>
<keyword evidence="1" id="KW-1133">Transmembrane helix</keyword>
<evidence type="ECO:0000256" key="1">
    <source>
        <dbReference type="SAM" id="Phobius"/>
    </source>
</evidence>
<name>A0A1M6MQ54_9BRAD</name>
<dbReference type="RefSeq" id="WP_154071203.1">
    <property type="nucleotide sequence ID" value="NZ_LT670844.1"/>
</dbReference>
<dbReference type="Proteomes" id="UP000189935">
    <property type="component" value="Chromosome I"/>
</dbReference>
<dbReference type="PANTHER" id="PTHR48090:SF6">
    <property type="entry name" value="SLR5056 PROTEIN"/>
    <property type="match status" value="1"/>
</dbReference>
<accession>A0A1M6MQ54</accession>
<proteinExistence type="predicted"/>
<sequence>MYPLLTAVAVICVSIVTLQLIFLAIQVGGSLLPDNGVGEDATHQANCAVVMPAHNERGGIAHAIKAIQSQLNPTDRLIVVADNCSDETAQIAASAGAETIERTDQVHVGKGYALDFGIKYIESGAVPDVIIFMDSDCIAAPGCVSRLVNLVTGSGRPVQGRYLIHASIQTAAARAAEFTYKIKGAVRPGGGARFGIPCMLMGTAMALPWNLIRRSNLATGSITEDLRLAIELSLQGFPTLFCSNARCDSDFPESESGMATQQTRWQHGYFSSLVEYAPKLFLKALSSADFRLLALAIDFSIPPLGLMLAITALMSGLASVAILVGAGGVLAKIAITFFPAFVLLILLTWFFHGRDIVSGRDLLLSFKQVMKTISMLWSFITRPQQKWVRTERREDNSG</sequence>
<gene>
    <name evidence="2" type="ORF">SAMN05444159_1697</name>
</gene>
<dbReference type="Pfam" id="PF13641">
    <property type="entry name" value="Glyco_tranf_2_3"/>
    <property type="match status" value="1"/>
</dbReference>
<feature type="transmembrane region" description="Helical" evidence="1">
    <location>
        <begin position="330"/>
        <end position="351"/>
    </location>
</feature>
<reference evidence="2 3" key="1">
    <citation type="submission" date="2016-11" db="EMBL/GenBank/DDBJ databases">
        <authorList>
            <person name="Jaros S."/>
            <person name="Januszkiewicz K."/>
            <person name="Wedrychowicz H."/>
        </authorList>
    </citation>
    <scope>NUCLEOTIDE SEQUENCE [LARGE SCALE GENOMIC DNA]</scope>
    <source>
        <strain evidence="2 3">GAS499</strain>
    </source>
</reference>
<dbReference type="EMBL" id="LT670844">
    <property type="protein sequence ID" value="SHJ85572.1"/>
    <property type="molecule type" value="Genomic_DNA"/>
</dbReference>
<dbReference type="SUPFAM" id="SSF53448">
    <property type="entry name" value="Nucleotide-diphospho-sugar transferases"/>
    <property type="match status" value="1"/>
</dbReference>
<dbReference type="GO" id="GO:0016740">
    <property type="term" value="F:transferase activity"/>
    <property type="evidence" value="ECO:0007669"/>
    <property type="project" value="UniProtKB-KW"/>
</dbReference>
<dbReference type="InterPro" id="IPR029044">
    <property type="entry name" value="Nucleotide-diphossugar_trans"/>
</dbReference>
<dbReference type="AlphaFoldDB" id="A0A1M6MQ54"/>
<dbReference type="Gene3D" id="3.90.550.10">
    <property type="entry name" value="Spore Coat Polysaccharide Biosynthesis Protein SpsA, Chain A"/>
    <property type="match status" value="1"/>
</dbReference>
<dbReference type="OrthoDB" id="9797391at2"/>
<dbReference type="CDD" id="cd06438">
    <property type="entry name" value="EpsO_like"/>
    <property type="match status" value="1"/>
</dbReference>
<feature type="transmembrane region" description="Helical" evidence="1">
    <location>
        <begin position="6"/>
        <end position="25"/>
    </location>
</feature>
<keyword evidence="1" id="KW-0472">Membrane</keyword>
<dbReference type="InterPro" id="IPR050256">
    <property type="entry name" value="Glycosyltransferase_2"/>
</dbReference>